<dbReference type="InterPro" id="IPR036188">
    <property type="entry name" value="FAD/NAD-bd_sf"/>
</dbReference>
<gene>
    <name evidence="1" type="ORF">AACH10_14420</name>
</gene>
<accession>A0ABU9CHV8</accession>
<dbReference type="Pfam" id="PF13450">
    <property type="entry name" value="NAD_binding_8"/>
    <property type="match status" value="1"/>
</dbReference>
<dbReference type="Gene3D" id="3.50.50.60">
    <property type="entry name" value="FAD/NAD(P)-binding domain"/>
    <property type="match status" value="1"/>
</dbReference>
<name>A0ABU9CHV8_9BURK</name>
<organism evidence="1 2">
    <name type="scientific">Pseudaquabacterium inlustre</name>
    <dbReference type="NCBI Taxonomy" id="2984192"/>
    <lineage>
        <taxon>Bacteria</taxon>
        <taxon>Pseudomonadati</taxon>
        <taxon>Pseudomonadota</taxon>
        <taxon>Betaproteobacteria</taxon>
        <taxon>Burkholderiales</taxon>
        <taxon>Sphaerotilaceae</taxon>
        <taxon>Pseudaquabacterium</taxon>
    </lineage>
</organism>
<dbReference type="Proteomes" id="UP001365405">
    <property type="component" value="Unassembled WGS sequence"/>
</dbReference>
<evidence type="ECO:0000313" key="1">
    <source>
        <dbReference type="EMBL" id="MEK8051444.1"/>
    </source>
</evidence>
<dbReference type="EMBL" id="JBBUTH010000007">
    <property type="protein sequence ID" value="MEK8051444.1"/>
    <property type="molecule type" value="Genomic_DNA"/>
</dbReference>
<dbReference type="SUPFAM" id="SSF51905">
    <property type="entry name" value="FAD/NAD(P)-binding domain"/>
    <property type="match status" value="1"/>
</dbReference>
<dbReference type="RefSeq" id="WP_341411127.1">
    <property type="nucleotide sequence ID" value="NZ_JBBUTH010000007.1"/>
</dbReference>
<sequence length="485" mass="52403">MSSTAVAHEITTDYLVIGAGTVGMAFADTLLAERPDAHITIVDRHGQPGGHWNDAYPFVTLHQPSSFYGVNSLPLGSGQVDAVGLNQGLLELASGAEINAYFDRVMHQRLLPSGRVRYLPLSEVGADGVVQSLLSGERTRVQVQRKTVDATAMSPEVPATHTPRFAVAPGVRLVPPNALPGLWQAPPAGQARPRQFVVLGAGKTAMDACIWLLQSGASPEQIQWVVPRDSWLINRLHTQNTPAFFHQAIGGQADQLAAQAAATSLDDLYLRLEACGALLRIDPTRMPQMFHLATVSLAELAELRRIHQVIRLGHVQALDAEAMVLDQGRVPVAPGTLFIDCTASAVRVKPLQPVFQPGRIVPQLVRVPFVAFSAALIAWVEAHLGDDDTACNRLCTPVPFTHTPAAYPRMLLMNLMNQGLWAQDKALREWARRSRLDGFGHLTVGIDPQDGEKLAQLARLRDTTPLAVANLKKLVALAEGAPARG</sequence>
<evidence type="ECO:0000313" key="2">
    <source>
        <dbReference type="Proteomes" id="UP001365405"/>
    </source>
</evidence>
<comment type="caution">
    <text evidence="1">The sequence shown here is derived from an EMBL/GenBank/DDBJ whole genome shotgun (WGS) entry which is preliminary data.</text>
</comment>
<proteinExistence type="predicted"/>
<reference evidence="1 2" key="1">
    <citation type="submission" date="2024-04" db="EMBL/GenBank/DDBJ databases">
        <title>Novel species of the genus Ideonella isolated from streams.</title>
        <authorList>
            <person name="Lu H."/>
        </authorList>
    </citation>
    <scope>NUCLEOTIDE SEQUENCE [LARGE SCALE GENOMIC DNA]</scope>
    <source>
        <strain evidence="1 2">DXS22W</strain>
    </source>
</reference>
<keyword evidence="2" id="KW-1185">Reference proteome</keyword>
<protein>
    <submittedName>
        <fullName evidence="1">NAD(P)-binding protein</fullName>
    </submittedName>
</protein>